<dbReference type="GO" id="GO:0016853">
    <property type="term" value="F:isomerase activity"/>
    <property type="evidence" value="ECO:0007669"/>
    <property type="project" value="UniProtKB-KW"/>
</dbReference>
<organism evidence="3 4">
    <name type="scientific">Caballeronia temeraria</name>
    <dbReference type="NCBI Taxonomy" id="1777137"/>
    <lineage>
        <taxon>Bacteria</taxon>
        <taxon>Pseudomonadati</taxon>
        <taxon>Pseudomonadota</taxon>
        <taxon>Betaproteobacteria</taxon>
        <taxon>Burkholderiales</taxon>
        <taxon>Burkholderiaceae</taxon>
        <taxon>Caballeronia</taxon>
    </lineage>
</organism>
<evidence type="ECO:0000313" key="3">
    <source>
        <dbReference type="EMBL" id="SAK98066.1"/>
    </source>
</evidence>
<dbReference type="Proteomes" id="UP000054624">
    <property type="component" value="Unassembled WGS sequence"/>
</dbReference>
<sequence>MAHAPQIKIAATYMRGGTSKGVFFRLNDLPEAARVPGAARDALFMRIIGSPDPYGKQIDGMGGATSSTSKTVIVSKSARAGHDVDYLFGQVAIDKPFVDWSGNCGNLSAAVGPFAIASGLVDPDRVPDNGVAIVRIWQANIGKTIIAHVPMTQGAVQETGDFELDGVTFPAAEVQLEFLDPAAEEEGAEGGAMFPTGNIVDDLEVPGVGTFKATMINAGIPTIFVNADAIGYKGTELQDAINGDDAALKRFETIRAYGALRMGLIKNLDEIAKRQHTPKIAFVARPAEYVASSGKRIGADDVDVLVRAMSMGKLHHAMMGTAAVAIGTAAAIPGTLVNLAAGGGERQSVRFGHPSGTLRVGAEAVESNGEWQVKKAIMSRSARVLMEGRVCVPDVLTD</sequence>
<dbReference type="EMBL" id="FCOI02000053">
    <property type="protein sequence ID" value="SAK98066.1"/>
    <property type="molecule type" value="Genomic_DNA"/>
</dbReference>
<dbReference type="FunFam" id="3.10.310.10:FF:000018">
    <property type="entry name" value="2-methylaconitate cis-trans isomerase"/>
    <property type="match status" value="1"/>
</dbReference>
<dbReference type="RefSeq" id="WP_061164999.1">
    <property type="nucleotide sequence ID" value="NZ_FCOI02000053.1"/>
</dbReference>
<dbReference type="SUPFAM" id="SSF54506">
    <property type="entry name" value="Diaminopimelate epimerase-like"/>
    <property type="match status" value="2"/>
</dbReference>
<dbReference type="Gene3D" id="3.10.310.10">
    <property type="entry name" value="Diaminopimelate Epimerase, Chain A, domain 1"/>
    <property type="match status" value="2"/>
</dbReference>
<name>A0A158DV54_9BURK</name>
<accession>A0A158DV54</accession>
<evidence type="ECO:0000256" key="1">
    <source>
        <dbReference type="ARBA" id="ARBA00007673"/>
    </source>
</evidence>
<evidence type="ECO:0000313" key="4">
    <source>
        <dbReference type="Proteomes" id="UP000054624"/>
    </source>
</evidence>
<evidence type="ECO:0000256" key="2">
    <source>
        <dbReference type="ARBA" id="ARBA00023235"/>
    </source>
</evidence>
<dbReference type="NCBIfam" id="TIGR02334">
    <property type="entry name" value="prpF"/>
    <property type="match status" value="1"/>
</dbReference>
<reference evidence="4" key="1">
    <citation type="submission" date="2016-01" db="EMBL/GenBank/DDBJ databases">
        <authorList>
            <person name="Peeters Charlotte."/>
        </authorList>
    </citation>
    <scope>NUCLEOTIDE SEQUENCE [LARGE SCALE GENOMIC DNA]</scope>
</reference>
<keyword evidence="2" id="KW-0413">Isomerase</keyword>
<dbReference type="OrthoDB" id="9779763at2"/>
<proteinExistence type="inferred from homology"/>
<dbReference type="STRING" id="1777137.AWB76_07490"/>
<dbReference type="InterPro" id="IPR012709">
    <property type="entry name" value="PrpF"/>
</dbReference>
<dbReference type="Pfam" id="PF04303">
    <property type="entry name" value="PrpF"/>
    <property type="match status" value="1"/>
</dbReference>
<dbReference type="InterPro" id="IPR007400">
    <property type="entry name" value="PrpF-like"/>
</dbReference>
<gene>
    <name evidence="3" type="ORF">AWB76_07490</name>
</gene>
<comment type="similarity">
    <text evidence="1">Belongs to the PrpF family.</text>
</comment>
<dbReference type="PANTHER" id="PTHR43709">
    <property type="entry name" value="ACONITATE ISOMERASE-RELATED"/>
    <property type="match status" value="1"/>
</dbReference>
<keyword evidence="4" id="KW-1185">Reference proteome</keyword>
<dbReference type="AlphaFoldDB" id="A0A158DV54"/>
<protein>
    <submittedName>
        <fullName evidence="3">AcnD-accessory protein PrpF</fullName>
    </submittedName>
</protein>
<dbReference type="PANTHER" id="PTHR43709:SF2">
    <property type="entry name" value="DUF453 DOMAIN PROTEIN (AFU_ORTHOLOGUE AFUA_6G00360)"/>
    <property type="match status" value="1"/>
</dbReference>
<dbReference type="GO" id="GO:0019629">
    <property type="term" value="P:propionate catabolic process, 2-methylcitrate cycle"/>
    <property type="evidence" value="ECO:0007669"/>
    <property type="project" value="InterPro"/>
</dbReference>